<dbReference type="eggNOG" id="ENOG5033IZ9">
    <property type="taxonomic scope" value="Bacteria"/>
</dbReference>
<evidence type="ECO:0000313" key="3">
    <source>
        <dbReference type="Proteomes" id="UP000006876"/>
    </source>
</evidence>
<proteinExistence type="predicted"/>
<name>E3HJX0_ACHXA</name>
<reference evidence="2 3" key="1">
    <citation type="journal article" date="2011" name="J. Bacteriol.">
        <title>Complete genome sequence of the haloaromatic acid-degrading bacterium Achromobacter xylosoxidans A8.</title>
        <authorList>
            <person name="Strnad H."/>
            <person name="Ridl J."/>
            <person name="Paces J."/>
            <person name="Kolar M."/>
            <person name="Vlcek C."/>
            <person name="Paces V."/>
        </authorList>
    </citation>
    <scope>NUCLEOTIDE SEQUENCE [LARGE SCALE GENOMIC DNA]</scope>
    <source>
        <strain evidence="2 3">A8</strain>
    </source>
</reference>
<dbReference type="InterPro" id="IPR020493">
    <property type="entry name" value="Uncharacterised_HI0310"/>
</dbReference>
<dbReference type="EC" id="4.1.1.70" evidence="2"/>
<keyword evidence="2" id="KW-0456">Lyase</keyword>
<dbReference type="Proteomes" id="UP000006876">
    <property type="component" value="Chromosome"/>
</dbReference>
<gene>
    <name evidence="2" type="ordered locus">AXYL_02270</name>
</gene>
<feature type="compositionally biased region" description="Low complexity" evidence="1">
    <location>
        <begin position="96"/>
        <end position="106"/>
    </location>
</feature>
<accession>E3HJX0</accession>
<protein>
    <submittedName>
        <fullName evidence="2">Glutaconyl-CoA decarboxylase subunit gamma</fullName>
        <ecNumber evidence="2">4.1.1.70</ecNumber>
    </submittedName>
</protein>
<sequence>MPESAKWTQVRDTRVYTGQLVVQGRLQKNQYQFKPVPEQAVPQAEFCIEGSPKRKQEREGAVMKIHRKAFYTLVLAASLAALAGCNKEDKAAAPAASAPAPAATTPAAPPPPATTPSTAAPAAGASASIPAECEAYIAKVNACMDKLGSGNPAAAAIKEQLDAARAQWGAVSDKTQLATQCKQSSDTFTQSASQMGCP</sequence>
<dbReference type="EMBL" id="CP002287">
    <property type="protein sequence ID" value="ADP15592.1"/>
    <property type="molecule type" value="Genomic_DNA"/>
</dbReference>
<evidence type="ECO:0000313" key="2">
    <source>
        <dbReference type="EMBL" id="ADP15592.1"/>
    </source>
</evidence>
<organism evidence="2 3">
    <name type="scientific">Achromobacter xylosoxidans (strain A8)</name>
    <dbReference type="NCBI Taxonomy" id="762376"/>
    <lineage>
        <taxon>Bacteria</taxon>
        <taxon>Pseudomonadati</taxon>
        <taxon>Pseudomonadota</taxon>
        <taxon>Betaproteobacteria</taxon>
        <taxon>Burkholderiales</taxon>
        <taxon>Alcaligenaceae</taxon>
        <taxon>Achromobacter</taxon>
    </lineage>
</organism>
<feature type="region of interest" description="Disordered" evidence="1">
    <location>
        <begin position="96"/>
        <end position="122"/>
    </location>
</feature>
<dbReference type="GO" id="GO:0016829">
    <property type="term" value="F:lyase activity"/>
    <property type="evidence" value="ECO:0007669"/>
    <property type="project" value="UniProtKB-KW"/>
</dbReference>
<dbReference type="KEGG" id="axy:AXYL_02270"/>
<evidence type="ECO:0000256" key="1">
    <source>
        <dbReference type="SAM" id="MobiDB-lite"/>
    </source>
</evidence>
<dbReference type="AlphaFoldDB" id="E3HJX0"/>
<dbReference type="Pfam" id="PF17274">
    <property type="entry name" value="DUF5339"/>
    <property type="match status" value="1"/>
</dbReference>
<dbReference type="HOGENOM" id="CLU_118899_0_0_4"/>